<keyword evidence="2" id="KW-1185">Reference proteome</keyword>
<accession>A0ABU6WH45</accession>
<organism evidence="1 2">
    <name type="scientific">Stylosanthes scabra</name>
    <dbReference type="NCBI Taxonomy" id="79078"/>
    <lineage>
        <taxon>Eukaryota</taxon>
        <taxon>Viridiplantae</taxon>
        <taxon>Streptophyta</taxon>
        <taxon>Embryophyta</taxon>
        <taxon>Tracheophyta</taxon>
        <taxon>Spermatophyta</taxon>
        <taxon>Magnoliopsida</taxon>
        <taxon>eudicotyledons</taxon>
        <taxon>Gunneridae</taxon>
        <taxon>Pentapetalae</taxon>
        <taxon>rosids</taxon>
        <taxon>fabids</taxon>
        <taxon>Fabales</taxon>
        <taxon>Fabaceae</taxon>
        <taxon>Papilionoideae</taxon>
        <taxon>50 kb inversion clade</taxon>
        <taxon>dalbergioids sensu lato</taxon>
        <taxon>Dalbergieae</taxon>
        <taxon>Pterocarpus clade</taxon>
        <taxon>Stylosanthes</taxon>
    </lineage>
</organism>
<evidence type="ECO:0000313" key="2">
    <source>
        <dbReference type="Proteomes" id="UP001341840"/>
    </source>
</evidence>
<proteinExistence type="predicted"/>
<name>A0ABU6WH45_9FABA</name>
<gene>
    <name evidence="1" type="ORF">PIB30_048986</name>
</gene>
<sequence length="127" mass="14363">MKFGTSLPERGTYRTRRDRILRPSGLGGNCSGYWAHLAQTHIRPPLRRPKVDIWPGSCLDPYKGPTTSITGFTQDQDHICTDLVRIYPLNNRNHHGYIKRRSALLQPSSLVPPVTPRVSNPLKVHSV</sequence>
<comment type="caution">
    <text evidence="1">The sequence shown here is derived from an EMBL/GenBank/DDBJ whole genome shotgun (WGS) entry which is preliminary data.</text>
</comment>
<dbReference type="Proteomes" id="UP001341840">
    <property type="component" value="Unassembled WGS sequence"/>
</dbReference>
<reference evidence="1 2" key="1">
    <citation type="journal article" date="2023" name="Plants (Basel)">
        <title>Bridging the Gap: Combining Genomics and Transcriptomics Approaches to Understand Stylosanthes scabra, an Orphan Legume from the Brazilian Caatinga.</title>
        <authorList>
            <person name="Ferreira-Neto J.R.C."/>
            <person name="da Silva M.D."/>
            <person name="Binneck E."/>
            <person name="de Melo N.F."/>
            <person name="da Silva R.H."/>
            <person name="de Melo A.L.T.M."/>
            <person name="Pandolfi V."/>
            <person name="Bustamante F.O."/>
            <person name="Brasileiro-Vidal A.C."/>
            <person name="Benko-Iseppon A.M."/>
        </authorList>
    </citation>
    <scope>NUCLEOTIDE SEQUENCE [LARGE SCALE GENOMIC DNA]</scope>
    <source>
        <tissue evidence="1">Leaves</tissue>
    </source>
</reference>
<protein>
    <submittedName>
        <fullName evidence="1">Uncharacterized protein</fullName>
    </submittedName>
</protein>
<evidence type="ECO:0000313" key="1">
    <source>
        <dbReference type="EMBL" id="MED6184604.1"/>
    </source>
</evidence>
<dbReference type="EMBL" id="JASCZI010181568">
    <property type="protein sequence ID" value="MED6184604.1"/>
    <property type="molecule type" value="Genomic_DNA"/>
</dbReference>